<protein>
    <submittedName>
        <fullName evidence="2">Uncharacterized protein</fullName>
    </submittedName>
</protein>
<dbReference type="Proteomes" id="UP000281553">
    <property type="component" value="Unassembled WGS sequence"/>
</dbReference>
<reference evidence="2 3" key="1">
    <citation type="submission" date="2018-11" db="EMBL/GenBank/DDBJ databases">
        <authorList>
            <consortium name="Pathogen Informatics"/>
        </authorList>
    </citation>
    <scope>NUCLEOTIDE SEQUENCE [LARGE SCALE GENOMIC DNA]</scope>
</reference>
<evidence type="ECO:0000313" key="3">
    <source>
        <dbReference type="Proteomes" id="UP000281553"/>
    </source>
</evidence>
<proteinExistence type="predicted"/>
<name>A0A3P7NU86_DIBLA</name>
<evidence type="ECO:0000256" key="1">
    <source>
        <dbReference type="SAM" id="MobiDB-lite"/>
    </source>
</evidence>
<dbReference type="EMBL" id="UYRU01084373">
    <property type="protein sequence ID" value="VDN33851.1"/>
    <property type="molecule type" value="Genomic_DNA"/>
</dbReference>
<gene>
    <name evidence="2" type="ORF">DILT_LOCUS16346</name>
</gene>
<feature type="non-terminal residue" evidence="2">
    <location>
        <position position="1"/>
    </location>
</feature>
<accession>A0A3P7NU86</accession>
<dbReference type="AlphaFoldDB" id="A0A3P7NU86"/>
<keyword evidence="3" id="KW-1185">Reference proteome</keyword>
<evidence type="ECO:0000313" key="2">
    <source>
        <dbReference type="EMBL" id="VDN33851.1"/>
    </source>
</evidence>
<sequence>VPARSKPAPAAQQFPTVVSVPADEQRSAPAPPKPAAKPVKDDLPDVYDDELTLVITKKKAELPGFIVLLNKALVQQVLKATAITNEMRIRFQQSFEVALAAPRFFLSFSGFSG</sequence>
<organism evidence="2 3">
    <name type="scientific">Dibothriocephalus latus</name>
    <name type="common">Fish tapeworm</name>
    <name type="synonym">Diphyllobothrium latum</name>
    <dbReference type="NCBI Taxonomy" id="60516"/>
    <lineage>
        <taxon>Eukaryota</taxon>
        <taxon>Metazoa</taxon>
        <taxon>Spiralia</taxon>
        <taxon>Lophotrochozoa</taxon>
        <taxon>Platyhelminthes</taxon>
        <taxon>Cestoda</taxon>
        <taxon>Eucestoda</taxon>
        <taxon>Diphyllobothriidea</taxon>
        <taxon>Diphyllobothriidae</taxon>
        <taxon>Dibothriocephalus</taxon>
    </lineage>
</organism>
<feature type="region of interest" description="Disordered" evidence="1">
    <location>
        <begin position="1"/>
        <end position="42"/>
    </location>
</feature>